<accession>D3J8E0</accession>
<comment type="subunit">
    <text evidence="9">Homodimer. Interacts with CDK5.</text>
</comment>
<dbReference type="SUPFAM" id="SSF47616">
    <property type="entry name" value="GST C-terminal domain-like"/>
    <property type="match status" value="1"/>
</dbReference>
<dbReference type="SFLD" id="SFLDS00019">
    <property type="entry name" value="Glutathione_Transferase_(cytos"/>
    <property type="match status" value="1"/>
</dbReference>
<dbReference type="PANTHER" id="PTHR11571">
    <property type="entry name" value="GLUTATHIONE S-TRANSFERASE"/>
    <property type="match status" value="1"/>
</dbReference>
<dbReference type="InterPro" id="IPR036249">
    <property type="entry name" value="Thioredoxin-like_sf"/>
</dbReference>
<dbReference type="GO" id="GO:0005829">
    <property type="term" value="C:cytosol"/>
    <property type="evidence" value="ECO:0007669"/>
    <property type="project" value="TreeGrafter"/>
</dbReference>
<dbReference type="InterPro" id="IPR003082">
    <property type="entry name" value="GST_pi"/>
</dbReference>
<reference evidence="12" key="1">
    <citation type="submission" date="2009-09" db="EMBL/GenBank/DDBJ databases">
        <title>Influence on related gene (CYP4 GST SOD) express in Mactra veneriformis: effect of PAHs.</title>
        <authorList>
            <person name="Wang T."/>
            <person name="Yang H."/>
        </authorList>
    </citation>
    <scope>NUCLEOTIDE SEQUENCE</scope>
</reference>
<dbReference type="PRINTS" id="PR01268">
    <property type="entry name" value="GSTRNSFRASEP"/>
</dbReference>
<comment type="catalytic activity">
    <reaction evidence="3">
        <text>RX + glutathione = an S-substituted glutathione + a halide anion + H(+)</text>
        <dbReference type="Rhea" id="RHEA:16437"/>
        <dbReference type="ChEBI" id="CHEBI:15378"/>
        <dbReference type="ChEBI" id="CHEBI:16042"/>
        <dbReference type="ChEBI" id="CHEBI:17792"/>
        <dbReference type="ChEBI" id="CHEBI:57925"/>
        <dbReference type="ChEBI" id="CHEBI:90779"/>
        <dbReference type="EC" id="2.5.1.18"/>
    </reaction>
    <physiologicalReaction direction="left-to-right" evidence="3">
        <dbReference type="Rhea" id="RHEA:16438"/>
    </physiologicalReaction>
</comment>
<feature type="domain" description="GST N-terminal" evidence="11">
    <location>
        <begin position="1"/>
        <end position="57"/>
    </location>
</feature>
<feature type="non-terminal residue" evidence="12">
    <location>
        <position position="1"/>
    </location>
</feature>
<evidence type="ECO:0000256" key="1">
    <source>
        <dbReference type="ARBA" id="ARBA00012452"/>
    </source>
</evidence>
<evidence type="ECO:0000313" key="12">
    <source>
        <dbReference type="EMBL" id="ADB91399.1"/>
    </source>
</evidence>
<evidence type="ECO:0000259" key="11">
    <source>
        <dbReference type="PROSITE" id="PS50404"/>
    </source>
</evidence>
<feature type="non-terminal residue" evidence="12">
    <location>
        <position position="132"/>
    </location>
</feature>
<evidence type="ECO:0000256" key="2">
    <source>
        <dbReference type="ARBA" id="ARBA00022679"/>
    </source>
</evidence>
<dbReference type="EMBL" id="GQ890679">
    <property type="protein sequence ID" value="ADB91399.1"/>
    <property type="molecule type" value="mRNA"/>
</dbReference>
<dbReference type="InterPro" id="IPR036282">
    <property type="entry name" value="Glutathione-S-Trfase_C_sf"/>
</dbReference>
<dbReference type="GO" id="GO:0006749">
    <property type="term" value="P:glutathione metabolic process"/>
    <property type="evidence" value="ECO:0007669"/>
    <property type="project" value="TreeGrafter"/>
</dbReference>
<evidence type="ECO:0000256" key="3">
    <source>
        <dbReference type="ARBA" id="ARBA00049385"/>
    </source>
</evidence>
<organism evidence="12">
    <name type="scientific">Mactra quadrangularis</name>
    <dbReference type="NCBI Taxonomy" id="120570"/>
    <lineage>
        <taxon>Eukaryota</taxon>
        <taxon>Metazoa</taxon>
        <taxon>Spiralia</taxon>
        <taxon>Lophotrochozoa</taxon>
        <taxon>Mollusca</taxon>
        <taxon>Bivalvia</taxon>
        <taxon>Autobranchia</taxon>
        <taxon>Heteroconchia</taxon>
        <taxon>Euheterodonta</taxon>
        <taxon>Imparidentia</taxon>
        <taxon>Neoheterodontei</taxon>
        <taxon>Venerida</taxon>
        <taxon>Mactroidea</taxon>
        <taxon>Mactridae</taxon>
        <taxon>Mactra</taxon>
    </lineage>
</organism>
<dbReference type="AlphaFoldDB" id="D3J8E0"/>
<evidence type="ECO:0000256" key="7">
    <source>
        <dbReference type="ARBA" id="ARBA00051593"/>
    </source>
</evidence>
<comment type="function">
    <text evidence="8">Conjugation of reduced glutathione to a wide number of exogenous and endogenous hydrophobic electrophiles. Involved in the formation of glutathione conjugates of both prostaglandin A2 (PGA2) and prostaglandin J2 (PGJ2). Participates in the formation of novel hepoxilin regioisomers. Negatively regulates CDK5 activity via p25/p35 translocation to prevent neurodegeneration.</text>
</comment>
<dbReference type="EC" id="2.5.1.18" evidence="1"/>
<evidence type="ECO:0000256" key="10">
    <source>
        <dbReference type="ARBA" id="ARBA00072930"/>
    </source>
</evidence>
<dbReference type="SUPFAM" id="SSF52833">
    <property type="entry name" value="Thioredoxin-like"/>
    <property type="match status" value="1"/>
</dbReference>
<dbReference type="InterPro" id="IPR004045">
    <property type="entry name" value="Glutathione_S-Trfase_N"/>
</dbReference>
<sequence length="132" mass="15221">NVDYEEINVAPDFETWLNEWKGKMPFGQAPLLQDGDLELAQSMAILRHLSRKVGRSGASIEDRAKLDMITDHVEDIRSGYVKMIYTNYEDGKEDYIKALGDKLKPLDTLLQKWGDDYITKSIAYADYNQFRP</sequence>
<dbReference type="PANTHER" id="PTHR11571:SF141">
    <property type="entry name" value="GLUTATHIONE S-TRANSFERASE"/>
    <property type="match status" value="1"/>
</dbReference>
<dbReference type="InterPro" id="IPR040079">
    <property type="entry name" value="Glutathione_S-Trfase"/>
</dbReference>
<dbReference type="InterPro" id="IPR050213">
    <property type="entry name" value="GST_superfamily"/>
</dbReference>
<evidence type="ECO:0000256" key="9">
    <source>
        <dbReference type="ARBA" id="ARBA00062404"/>
    </source>
</evidence>
<dbReference type="PROSITE" id="PS50404">
    <property type="entry name" value="GST_NTER"/>
    <property type="match status" value="1"/>
</dbReference>
<keyword evidence="2" id="KW-0808">Transferase</keyword>
<evidence type="ECO:0000256" key="4">
    <source>
        <dbReference type="ARBA" id="ARBA00050230"/>
    </source>
</evidence>
<comment type="catalytic activity">
    <reaction evidence="7">
        <text>prostaglandin J2 + glutathione = prostaglandin J2-S-(R)-glutathione</text>
        <dbReference type="Rhea" id="RHEA:50804"/>
        <dbReference type="ChEBI" id="CHEBI:57925"/>
        <dbReference type="ChEBI" id="CHEBI:133396"/>
        <dbReference type="ChEBI" id="CHEBI:133771"/>
    </reaction>
    <physiologicalReaction direction="left-to-right" evidence="7">
        <dbReference type="Rhea" id="RHEA:50805"/>
    </physiologicalReaction>
</comment>
<proteinExistence type="evidence at transcript level"/>
<comment type="catalytic activity">
    <reaction evidence="4">
        <text>prostaglandin J2 + glutathione = prostaglandin J2-S-(S)-glutathione</text>
        <dbReference type="Rhea" id="RHEA:50808"/>
        <dbReference type="ChEBI" id="CHEBI:57925"/>
        <dbReference type="ChEBI" id="CHEBI:133396"/>
        <dbReference type="ChEBI" id="CHEBI:133772"/>
    </reaction>
    <physiologicalReaction direction="left-to-right" evidence="4">
        <dbReference type="Rhea" id="RHEA:50809"/>
    </physiologicalReaction>
</comment>
<evidence type="ECO:0000256" key="6">
    <source>
        <dbReference type="ARBA" id="ARBA00051481"/>
    </source>
</evidence>
<evidence type="ECO:0000256" key="5">
    <source>
        <dbReference type="ARBA" id="ARBA00050398"/>
    </source>
</evidence>
<protein>
    <recommendedName>
        <fullName evidence="10">Glutathione S-transferase P</fullName>
        <ecNumber evidence="1">2.5.1.18</ecNumber>
    </recommendedName>
</protein>
<dbReference type="Gene3D" id="1.20.1050.130">
    <property type="match status" value="1"/>
</dbReference>
<dbReference type="GO" id="GO:0004364">
    <property type="term" value="F:glutathione transferase activity"/>
    <property type="evidence" value="ECO:0007669"/>
    <property type="project" value="UniProtKB-EC"/>
</dbReference>
<evidence type="ECO:0000256" key="8">
    <source>
        <dbReference type="ARBA" id="ARBA00056425"/>
    </source>
</evidence>
<comment type="catalytic activity">
    <reaction evidence="6">
        <text>prostaglandin A2 + glutathione = prostaglandin A2-S-(S)-glutathione</text>
        <dbReference type="Rhea" id="RHEA:50800"/>
        <dbReference type="ChEBI" id="CHEBI:57925"/>
        <dbReference type="ChEBI" id="CHEBI:133370"/>
        <dbReference type="ChEBI" id="CHEBI:133769"/>
    </reaction>
    <physiologicalReaction direction="left-to-right" evidence="6">
        <dbReference type="Rhea" id="RHEA:50801"/>
    </physiologicalReaction>
</comment>
<dbReference type="FunFam" id="1.20.1050.10:FF:000053">
    <property type="entry name" value="Glutathione S-transferase P"/>
    <property type="match status" value="1"/>
</dbReference>
<name>D3J8E0_9BIVA</name>
<comment type="catalytic activity">
    <reaction evidence="5">
        <text>11(S)-hydroxy-14(S),15(S)-epoxy-(5Z,8Z,12E)-eicosatrienoate + glutathione = (11S,15S)-dihydroxy-14(R)-S-glutathionyl-(5Z,8Z,12E)-eicosatrienoate</text>
        <dbReference type="Rhea" id="RHEA:50260"/>
        <dbReference type="ChEBI" id="CHEBI:57925"/>
        <dbReference type="ChEBI" id="CHEBI:132200"/>
        <dbReference type="ChEBI" id="CHEBI:132201"/>
    </reaction>
    <physiologicalReaction direction="left-to-right" evidence="5">
        <dbReference type="Rhea" id="RHEA:50261"/>
    </physiologicalReaction>
</comment>
<dbReference type="Pfam" id="PF02798">
    <property type="entry name" value="GST_N"/>
    <property type="match status" value="1"/>
</dbReference>